<keyword evidence="3" id="KW-1185">Reference proteome</keyword>
<dbReference type="PANTHER" id="PTHR33193">
    <property type="entry name" value="DOMAIN PROTEIN, PUTATIVE (DUF3511)-RELATED"/>
    <property type="match status" value="1"/>
</dbReference>
<gene>
    <name evidence="2" type="primary">ga28717</name>
    <name evidence="2" type="ORF">PR202_ga28717</name>
</gene>
<comment type="caution">
    <text evidence="2">The sequence shown here is derived from an EMBL/GenBank/DDBJ whole genome shotgun (WGS) entry which is preliminary data.</text>
</comment>
<dbReference type="AlphaFoldDB" id="A0AAV5DJV7"/>
<name>A0AAV5DJV7_ELECO</name>
<reference evidence="2" key="1">
    <citation type="journal article" date="2018" name="DNA Res.">
        <title>Multiple hybrid de novo genome assembly of finger millet, an orphan allotetraploid crop.</title>
        <authorList>
            <person name="Hatakeyama M."/>
            <person name="Aluri S."/>
            <person name="Balachadran M.T."/>
            <person name="Sivarajan S.R."/>
            <person name="Patrignani A."/>
            <person name="Gruter S."/>
            <person name="Poveda L."/>
            <person name="Shimizu-Inatsugi R."/>
            <person name="Baeten J."/>
            <person name="Francoijs K.J."/>
            <person name="Nataraja K.N."/>
            <person name="Reddy Y.A.N."/>
            <person name="Phadnis S."/>
            <person name="Ravikumar R.L."/>
            <person name="Schlapbach R."/>
            <person name="Sreeman S.M."/>
            <person name="Shimizu K.K."/>
        </authorList>
    </citation>
    <scope>NUCLEOTIDE SEQUENCE</scope>
</reference>
<protein>
    <submittedName>
        <fullName evidence="2">Uncharacterized protein</fullName>
    </submittedName>
</protein>
<organism evidence="2 3">
    <name type="scientific">Eleusine coracana subsp. coracana</name>
    <dbReference type="NCBI Taxonomy" id="191504"/>
    <lineage>
        <taxon>Eukaryota</taxon>
        <taxon>Viridiplantae</taxon>
        <taxon>Streptophyta</taxon>
        <taxon>Embryophyta</taxon>
        <taxon>Tracheophyta</taxon>
        <taxon>Spermatophyta</taxon>
        <taxon>Magnoliopsida</taxon>
        <taxon>Liliopsida</taxon>
        <taxon>Poales</taxon>
        <taxon>Poaceae</taxon>
        <taxon>PACMAD clade</taxon>
        <taxon>Chloridoideae</taxon>
        <taxon>Cynodonteae</taxon>
        <taxon>Eleusininae</taxon>
        <taxon>Eleusine</taxon>
    </lineage>
</organism>
<evidence type="ECO:0000313" key="3">
    <source>
        <dbReference type="Proteomes" id="UP001054889"/>
    </source>
</evidence>
<accession>A0AAV5DJV7</accession>
<dbReference type="EMBL" id="BQKI01000018">
    <property type="protein sequence ID" value="GJN10609.1"/>
    <property type="molecule type" value="Genomic_DNA"/>
</dbReference>
<evidence type="ECO:0000313" key="2">
    <source>
        <dbReference type="EMBL" id="GJN10609.1"/>
    </source>
</evidence>
<proteinExistence type="predicted"/>
<feature type="region of interest" description="Disordered" evidence="1">
    <location>
        <begin position="1"/>
        <end position="79"/>
    </location>
</feature>
<dbReference type="Proteomes" id="UP001054889">
    <property type="component" value="Unassembled WGS sequence"/>
</dbReference>
<evidence type="ECO:0000256" key="1">
    <source>
        <dbReference type="SAM" id="MobiDB-lite"/>
    </source>
</evidence>
<reference evidence="2" key="2">
    <citation type="submission" date="2021-12" db="EMBL/GenBank/DDBJ databases">
        <title>Resequencing data analysis of finger millet.</title>
        <authorList>
            <person name="Hatakeyama M."/>
            <person name="Aluri S."/>
            <person name="Balachadran M.T."/>
            <person name="Sivarajan S.R."/>
            <person name="Poveda L."/>
            <person name="Shimizu-Inatsugi R."/>
            <person name="Schlapbach R."/>
            <person name="Sreeman S.M."/>
            <person name="Shimizu K.K."/>
        </authorList>
    </citation>
    <scope>NUCLEOTIDE SEQUENCE</scope>
</reference>
<dbReference type="Pfam" id="PF12023">
    <property type="entry name" value="DUF3511"/>
    <property type="match status" value="1"/>
</dbReference>
<sequence>MKAPANVRVVHRERRRAAPSSSSHGGANQRNLAVRATGRSGRRRCASVMPGRRWREKERRRVRRGGARRGGGGRAKERRWWAQASSGLARVGRPISSAPAGQPCSFVLSSPILQTKPGRILHHQMAPSYRPYAAEYGSASERKPAVAGRWVAWCGLGSDSAEMKRRRRVAGYKAYAVEGKMKASVRRGIRWIKAKCSHIIHH</sequence>
<dbReference type="PANTHER" id="PTHR33193:SF27">
    <property type="entry name" value="OS07G0690200 PROTEIN"/>
    <property type="match status" value="1"/>
</dbReference>
<dbReference type="InterPro" id="IPR021899">
    <property type="entry name" value="DUF3511"/>
</dbReference>